<evidence type="ECO:0000256" key="3">
    <source>
        <dbReference type="ARBA" id="ARBA00022614"/>
    </source>
</evidence>
<dbReference type="InterPro" id="IPR032675">
    <property type="entry name" value="LRR_dom_sf"/>
</dbReference>
<keyword evidence="5" id="KW-0175">Coiled coil</keyword>
<comment type="subcellular location">
    <subcellularLocation>
        <location evidence="1">Cytoplasm</location>
    </subcellularLocation>
</comment>
<reference evidence="9" key="2">
    <citation type="submission" date="2020-05" db="UniProtKB">
        <authorList>
            <consortium name="EnsemblMetazoa"/>
        </authorList>
    </citation>
    <scope>IDENTIFICATION</scope>
    <source>
        <strain evidence="9">USDA</strain>
    </source>
</reference>
<feature type="compositionally biased region" description="Polar residues" evidence="6">
    <location>
        <begin position="997"/>
        <end position="1008"/>
    </location>
</feature>
<evidence type="ECO:0000256" key="4">
    <source>
        <dbReference type="ARBA" id="ARBA00022737"/>
    </source>
</evidence>
<evidence type="ECO:0000256" key="5">
    <source>
        <dbReference type="SAM" id="Coils"/>
    </source>
</evidence>
<feature type="coiled-coil region" evidence="5">
    <location>
        <begin position="706"/>
        <end position="740"/>
    </location>
</feature>
<feature type="domain" description="STK11-interacting protein C-terminal PH" evidence="8">
    <location>
        <begin position="1284"/>
        <end position="1382"/>
    </location>
</feature>
<evidence type="ECO:0000313" key="10">
    <source>
        <dbReference type="Proteomes" id="UP000095300"/>
    </source>
</evidence>
<dbReference type="PANTHER" id="PTHR15454">
    <property type="entry name" value="NISCHARIN RELATED"/>
    <property type="match status" value="1"/>
</dbReference>
<feature type="compositionally biased region" description="Low complexity" evidence="6">
    <location>
        <begin position="861"/>
        <end position="874"/>
    </location>
</feature>
<evidence type="ECO:0000313" key="9">
    <source>
        <dbReference type="EnsemblMetazoa" id="SCAU009710-PC"/>
    </source>
</evidence>
<dbReference type="EnsemblMetazoa" id="SCAU009710-RC">
    <property type="protein sequence ID" value="SCAU009710-PC"/>
    <property type="gene ID" value="SCAU009710"/>
</dbReference>
<feature type="region of interest" description="Disordered" evidence="6">
    <location>
        <begin position="964"/>
        <end position="1015"/>
    </location>
</feature>
<evidence type="ECO:0000259" key="8">
    <source>
        <dbReference type="Pfam" id="PF25624"/>
    </source>
</evidence>
<evidence type="ECO:0000259" key="7">
    <source>
        <dbReference type="Pfam" id="PF15904"/>
    </source>
</evidence>
<dbReference type="PANTHER" id="PTHR15454:SF69">
    <property type="entry name" value="SERINE_THREONINE-PROTEIN KINASE 11-INTERACTING PROTEIN"/>
    <property type="match status" value="1"/>
</dbReference>
<dbReference type="VEuPathDB" id="VectorBase:SCAU009710"/>
<dbReference type="Proteomes" id="UP000095300">
    <property type="component" value="Unassembled WGS sequence"/>
</dbReference>
<feature type="domain" description="LKB1 serine/threonine kinase interacting protein 1 N-terminal" evidence="7">
    <location>
        <begin position="2"/>
        <end position="91"/>
    </location>
</feature>
<protein>
    <submittedName>
        <fullName evidence="9">Uncharacterized protein</fullName>
    </submittedName>
</protein>
<dbReference type="SUPFAM" id="SSF52075">
    <property type="entry name" value="Outer arm dynein light chain 1"/>
    <property type="match status" value="1"/>
</dbReference>
<keyword evidence="4" id="KW-0677">Repeat</keyword>
<keyword evidence="2" id="KW-0963">Cytoplasm</keyword>
<evidence type="ECO:0000256" key="6">
    <source>
        <dbReference type="SAM" id="MobiDB-lite"/>
    </source>
</evidence>
<dbReference type="Pfam" id="PF13855">
    <property type="entry name" value="LRR_8"/>
    <property type="match status" value="1"/>
</dbReference>
<dbReference type="GO" id="GO:0005737">
    <property type="term" value="C:cytoplasm"/>
    <property type="evidence" value="ECO:0007669"/>
    <property type="project" value="UniProtKB-SubCell"/>
</dbReference>
<feature type="region of interest" description="Disordered" evidence="6">
    <location>
        <begin position="818"/>
        <end position="848"/>
    </location>
</feature>
<feature type="region of interest" description="Disordered" evidence="6">
    <location>
        <begin position="860"/>
        <end position="884"/>
    </location>
</feature>
<dbReference type="OrthoDB" id="7451790at2759"/>
<dbReference type="Pfam" id="PF15904">
    <property type="entry name" value="LIP1"/>
    <property type="match status" value="1"/>
</dbReference>
<feature type="compositionally biased region" description="Polar residues" evidence="6">
    <location>
        <begin position="819"/>
        <end position="848"/>
    </location>
</feature>
<gene>
    <name evidence="9" type="primary">106084395</name>
</gene>
<evidence type="ECO:0000256" key="1">
    <source>
        <dbReference type="ARBA" id="ARBA00004496"/>
    </source>
</evidence>
<evidence type="ECO:0000256" key="2">
    <source>
        <dbReference type="ARBA" id="ARBA00022490"/>
    </source>
</evidence>
<proteinExistence type="predicted"/>
<dbReference type="InterPro" id="IPR001611">
    <property type="entry name" value="Leu-rich_rpt"/>
</dbReference>
<keyword evidence="3" id="KW-0433">Leucine-rich repeat</keyword>
<dbReference type="Pfam" id="PF25624">
    <property type="entry name" value="PH_S11IP_C"/>
    <property type="match status" value="1"/>
</dbReference>
<dbReference type="InterPro" id="IPR057676">
    <property type="entry name" value="PH_S11IP_C"/>
</dbReference>
<name>A0A1I8PNH6_STOCA</name>
<dbReference type="PROSITE" id="PS51450">
    <property type="entry name" value="LRR"/>
    <property type="match status" value="3"/>
</dbReference>
<dbReference type="EnsemblMetazoa" id="SCAU009710-RA">
    <property type="protein sequence ID" value="SCAU009710-PA"/>
    <property type="gene ID" value="SCAU009710"/>
</dbReference>
<dbReference type="STRING" id="35570.A0A1I8PNH6"/>
<sequence>MDPQKISELAKLLRNNGDKILSCESTLTLSGSLLRALNDAFTLIADSLEVGEVQNFQVLKPMNSKPPVFRDLQLIHDFIQKTALLSLVQYPSEEYLGKIDIAKFRALKRLEVHKINIKQLAGIQRLRGQLQHLICVKSIKAVDDIITHCGGDNSNGFVWNELKSADFSYNNLKCVDTSLEFAQYLQHLNLRHNQLQSVQAIKWLPHLKTLDLSYNRLTQIPQFHMDACKRLQSLNMSNNLLEDLMGIVKLDALTDLDLSDNFLLDHTFLLPLSALITLKFLSLFGNPLYCYPKHRLATCQYLHKNCSTVKFVLDFDTLSKSEKAVTGTHQLRQVGALNRFTLRSSSTSISSTSGGLTPIHSTNTPASSVGSLLSFKFFGDKSSDVETTSNEASGVKPKKRASKMRCVEIEDQTVDNADMAKEDVADAMNSSVISMNKSISYTKEDCKEHLETKRQIVELREKYGNEWLHSGNAEILNNDSTQKSDDIDVQRQKSREMFEEYIKDVSGDLSNNTSAQTTTVVTSTPTNLALDNTLTQLTVSPIKTESETSDSSSLYKSLDQTQTLIPNEDTNSNLDKEDTVYKSFDDSKSGNNNSNPFEGDEDNTEPKQNNEAENDMEEEDDRLKYVYSSTENEDAEHSEREDDEETYIVFTSNRNEAIFLTKSSNFLRERDPLTEKTITKWSLKILESCDRIKSNVLRINFDTVKADKQERVYTVEEDLCQELEKKLRDILSQRDLTEMNQTIYRCVNCNMQFSQEVKTTQQHVDIRCPDCKSTFVAELHEIPKSLEKRTTLTLMDKLSPASIVEELPSSVIPLHIQDGDSNSIGKGKTRLTTNPQQATTQKQIVKSSATSLNESSCSKITTTNSESSFNSNQSLVGSTNTDRDLDFRTNGESDVDIISNPSQSSIEVLEHFASRKTSEERRISHIPSLETIDDQSYTQTFLEREFDNMINFAMKDHPEEYAQKLAKTKPPAIADQAPKSEKAELSAKENETKIKKSSTASAHNNLTESSSSGSVTDSICTAYEQKAQPDSTQEFLQQEINDNNKKDGSNNNLSMLSAIMQSTSILMTSSKKLIDTEKLSNIKSGTVLPTNTNNTTSAVTSTSRSYKFNYTDFNEIDHRLKLYFYQTKFEEKGEHFKWIVRGRIYNENTKQMSDGCVVVSTCKFYLMQVFGEEHDDVAKWLKPIITCTVDRLETIQLLPWKIGLSFHLRDWGGFLLLLQDILRTDSLLLFFANNSPPTSCDLVYQPNESILKRLNSAVIDEQLNMCSVLNGCEITCENAKRSFNICCLLTTDSRLYLSSENMGWLSAGKTAAEDIELCVTQFMSNLVEVEHSSDNVFILNFLDETQDKCELWKCTFETAENANTCLNAISQSWEKLFGVPLINT</sequence>
<dbReference type="KEGG" id="scac:106084395"/>
<reference evidence="10" key="1">
    <citation type="submission" date="2015-05" db="EMBL/GenBank/DDBJ databases">
        <authorList>
            <person name="Wilson R.K."/>
            <person name="Warren W.C."/>
            <person name="Olafson P."/>
        </authorList>
    </citation>
    <scope>NUCLEOTIDE SEQUENCE [LARGE SCALE GENOMIC DNA]</scope>
    <source>
        <strain evidence="10">USDA</strain>
    </source>
</reference>
<accession>A0A1I8PNH6</accession>
<organism evidence="9 10">
    <name type="scientific">Stomoxys calcitrans</name>
    <name type="common">Stable fly</name>
    <name type="synonym">Conops calcitrans</name>
    <dbReference type="NCBI Taxonomy" id="35570"/>
    <lineage>
        <taxon>Eukaryota</taxon>
        <taxon>Metazoa</taxon>
        <taxon>Ecdysozoa</taxon>
        <taxon>Arthropoda</taxon>
        <taxon>Hexapoda</taxon>
        <taxon>Insecta</taxon>
        <taxon>Pterygota</taxon>
        <taxon>Neoptera</taxon>
        <taxon>Endopterygota</taxon>
        <taxon>Diptera</taxon>
        <taxon>Brachycera</taxon>
        <taxon>Muscomorpha</taxon>
        <taxon>Muscoidea</taxon>
        <taxon>Muscidae</taxon>
        <taxon>Stomoxys</taxon>
    </lineage>
</organism>
<keyword evidence="10" id="KW-1185">Reference proteome</keyword>
<feature type="region of interest" description="Disordered" evidence="6">
    <location>
        <begin position="582"/>
        <end position="620"/>
    </location>
</feature>
<dbReference type="InterPro" id="IPR031782">
    <property type="entry name" value="LIP1_N"/>
</dbReference>
<dbReference type="Gene3D" id="3.80.10.10">
    <property type="entry name" value="Ribonuclease Inhibitor"/>
    <property type="match status" value="2"/>
</dbReference>
<feature type="compositionally biased region" description="Basic and acidic residues" evidence="6">
    <location>
        <begin position="978"/>
        <end position="994"/>
    </location>
</feature>